<feature type="signal peptide" evidence="1">
    <location>
        <begin position="1"/>
        <end position="21"/>
    </location>
</feature>
<dbReference type="SUPFAM" id="SSF53850">
    <property type="entry name" value="Periplasmic binding protein-like II"/>
    <property type="match status" value="1"/>
</dbReference>
<evidence type="ECO:0000313" key="4">
    <source>
        <dbReference type="Proteomes" id="UP000824260"/>
    </source>
</evidence>
<dbReference type="Proteomes" id="UP000824260">
    <property type="component" value="Unassembled WGS sequence"/>
</dbReference>
<dbReference type="CDD" id="cd00995">
    <property type="entry name" value="PBP2_NikA_DppA_OppA_like"/>
    <property type="match status" value="1"/>
</dbReference>
<sequence>MKRILAIFVCMLLALPVLGIAEETASGGDLIVGMVGEPYSLNSWTSNDLNSGMIANLLYPGQVTFNENAEKVPYMLESYAWDDDTLMSATLKLREGFYWHDGEPLTGEDLAFTINTCVNKTVNFGSDYYSNVDHAEVLEDGYTVKVYMKTPQVNMLTKAGYWVDIMPEHLLRDVEDFATCEYPTIGYGPFKLEDYSQGEYYTFSAVKGWGEPFGLEGPYLDTLTVRIYADANSAVLALLSGEIEAITSTLAVSLQNQVTNAGEPYAVATVPSLGFGYFGFSYANELLADNVVRKAIAQCIDRDALINIAIEGGGVKMETPISPVYSTLVEGAATFPALDVEAANAELEAAGYIDRDGDGIRESESGDPLSFALTCRNNTSNIDAISNIFKANCAEIGVNIDINIVDPATYTDLVTKQKTFDINYIEWGVIEDCDMGMTSIYHSTATMNFMQYQNDEIDALLDEISATADADTRLELTYKFQEAFVEELPVVSVLVRTNAYAYSNANYTGWSLKPGLYGVCDAESLLNVHAVQ</sequence>
<protein>
    <submittedName>
        <fullName evidence="3">ABC transporter substrate-binding protein</fullName>
    </submittedName>
</protein>
<organism evidence="3 4">
    <name type="scientific">Candidatus Pullichristensenella stercorigallinarum</name>
    <dbReference type="NCBI Taxonomy" id="2840909"/>
    <lineage>
        <taxon>Bacteria</taxon>
        <taxon>Bacillati</taxon>
        <taxon>Bacillota</taxon>
        <taxon>Clostridia</taxon>
        <taxon>Candidatus Pullichristensenella</taxon>
    </lineage>
</organism>
<dbReference type="Gene3D" id="3.40.190.10">
    <property type="entry name" value="Periplasmic binding protein-like II"/>
    <property type="match status" value="1"/>
</dbReference>
<gene>
    <name evidence="3" type="ORF">IAA52_10130</name>
</gene>
<dbReference type="PANTHER" id="PTHR30290:SF16">
    <property type="entry name" value="OLIGOPEPTIDE ABC TRANSPORTER, PERIPLASMIC OLIGOPEPTIDE-BINDING PROTEIN"/>
    <property type="match status" value="1"/>
</dbReference>
<comment type="caution">
    <text evidence="3">The sequence shown here is derived from an EMBL/GenBank/DDBJ whole genome shotgun (WGS) entry which is preliminary data.</text>
</comment>
<feature type="chain" id="PRO_5038941839" evidence="1">
    <location>
        <begin position="22"/>
        <end position="532"/>
    </location>
</feature>
<evidence type="ECO:0000313" key="3">
    <source>
        <dbReference type="EMBL" id="HIQ83443.1"/>
    </source>
</evidence>
<keyword evidence="1" id="KW-0732">Signal</keyword>
<dbReference type="PIRSF" id="PIRSF002741">
    <property type="entry name" value="MppA"/>
    <property type="match status" value="1"/>
</dbReference>
<dbReference type="GO" id="GO:0043190">
    <property type="term" value="C:ATP-binding cassette (ABC) transporter complex"/>
    <property type="evidence" value="ECO:0007669"/>
    <property type="project" value="InterPro"/>
</dbReference>
<dbReference type="InterPro" id="IPR030678">
    <property type="entry name" value="Peptide/Ni-bd"/>
</dbReference>
<accession>A0A9D0ZN15</accession>
<dbReference type="Pfam" id="PF00496">
    <property type="entry name" value="SBP_bac_5"/>
    <property type="match status" value="1"/>
</dbReference>
<dbReference type="EMBL" id="DVFZ01000100">
    <property type="protein sequence ID" value="HIQ83443.1"/>
    <property type="molecule type" value="Genomic_DNA"/>
</dbReference>
<evidence type="ECO:0000256" key="1">
    <source>
        <dbReference type="SAM" id="SignalP"/>
    </source>
</evidence>
<name>A0A9D0ZN15_9FIRM</name>
<dbReference type="Gene3D" id="3.10.105.10">
    <property type="entry name" value="Dipeptide-binding Protein, Domain 3"/>
    <property type="match status" value="1"/>
</dbReference>
<dbReference type="InterPro" id="IPR000914">
    <property type="entry name" value="SBP_5_dom"/>
</dbReference>
<dbReference type="InterPro" id="IPR039424">
    <property type="entry name" value="SBP_5"/>
</dbReference>
<dbReference type="AlphaFoldDB" id="A0A9D0ZN15"/>
<feature type="domain" description="Solute-binding protein family 5" evidence="2">
    <location>
        <begin position="72"/>
        <end position="444"/>
    </location>
</feature>
<dbReference type="GO" id="GO:0015833">
    <property type="term" value="P:peptide transport"/>
    <property type="evidence" value="ECO:0007669"/>
    <property type="project" value="TreeGrafter"/>
</dbReference>
<evidence type="ECO:0000259" key="2">
    <source>
        <dbReference type="Pfam" id="PF00496"/>
    </source>
</evidence>
<proteinExistence type="predicted"/>
<dbReference type="GO" id="GO:1904680">
    <property type="term" value="F:peptide transmembrane transporter activity"/>
    <property type="evidence" value="ECO:0007669"/>
    <property type="project" value="TreeGrafter"/>
</dbReference>
<dbReference type="PANTHER" id="PTHR30290">
    <property type="entry name" value="PERIPLASMIC BINDING COMPONENT OF ABC TRANSPORTER"/>
    <property type="match status" value="1"/>
</dbReference>
<dbReference type="GO" id="GO:0042597">
    <property type="term" value="C:periplasmic space"/>
    <property type="evidence" value="ECO:0007669"/>
    <property type="project" value="UniProtKB-ARBA"/>
</dbReference>
<reference evidence="3" key="1">
    <citation type="submission" date="2020-10" db="EMBL/GenBank/DDBJ databases">
        <authorList>
            <person name="Gilroy R."/>
        </authorList>
    </citation>
    <scope>NUCLEOTIDE SEQUENCE</scope>
    <source>
        <strain evidence="3">ChiSjej6B24-2974</strain>
    </source>
</reference>
<reference evidence="3" key="2">
    <citation type="journal article" date="2021" name="PeerJ">
        <title>Extensive microbial diversity within the chicken gut microbiome revealed by metagenomics and culture.</title>
        <authorList>
            <person name="Gilroy R."/>
            <person name="Ravi A."/>
            <person name="Getino M."/>
            <person name="Pursley I."/>
            <person name="Horton D.L."/>
            <person name="Alikhan N.F."/>
            <person name="Baker D."/>
            <person name="Gharbi K."/>
            <person name="Hall N."/>
            <person name="Watson M."/>
            <person name="Adriaenssens E.M."/>
            <person name="Foster-Nyarko E."/>
            <person name="Jarju S."/>
            <person name="Secka A."/>
            <person name="Antonio M."/>
            <person name="Oren A."/>
            <person name="Chaudhuri R.R."/>
            <person name="La Ragione R."/>
            <person name="Hildebrand F."/>
            <person name="Pallen M.J."/>
        </authorList>
    </citation>
    <scope>NUCLEOTIDE SEQUENCE</scope>
    <source>
        <strain evidence="3">ChiSjej6B24-2974</strain>
    </source>
</reference>